<dbReference type="PANTHER" id="PTHR13078">
    <property type="entry name" value="PEROXISOMAL MULTIFUNCTIONAL ENZYME TYPE 2-RELATED"/>
    <property type="match status" value="1"/>
</dbReference>
<dbReference type="Pfam" id="PF01575">
    <property type="entry name" value="MaoC_dehydratas"/>
    <property type="match status" value="1"/>
</dbReference>
<dbReference type="Pfam" id="PF22622">
    <property type="entry name" value="MFE-2_hydrat-2_N"/>
    <property type="match status" value="1"/>
</dbReference>
<dbReference type="Gene3D" id="3.10.129.10">
    <property type="entry name" value="Hotdog Thioesterase"/>
    <property type="match status" value="1"/>
</dbReference>
<dbReference type="InterPro" id="IPR054357">
    <property type="entry name" value="MFE-2_N"/>
</dbReference>
<dbReference type="GO" id="GO:0006635">
    <property type="term" value="P:fatty acid beta-oxidation"/>
    <property type="evidence" value="ECO:0007669"/>
    <property type="project" value="TreeGrafter"/>
</dbReference>
<organism evidence="5 6">
    <name type="scientific">Nocardia stercoris</name>
    <dbReference type="NCBI Taxonomy" id="2483361"/>
    <lineage>
        <taxon>Bacteria</taxon>
        <taxon>Bacillati</taxon>
        <taxon>Actinomycetota</taxon>
        <taxon>Actinomycetes</taxon>
        <taxon>Mycobacteriales</taxon>
        <taxon>Nocardiaceae</taxon>
        <taxon>Nocardia</taxon>
    </lineage>
</organism>
<dbReference type="PANTHER" id="PTHR13078:SF59">
    <property type="entry name" value="ENOYL-COA HYDRATASE CHSH3"/>
    <property type="match status" value="1"/>
</dbReference>
<evidence type="ECO:0000256" key="1">
    <source>
        <dbReference type="ARBA" id="ARBA00005254"/>
    </source>
</evidence>
<evidence type="ECO:0000259" key="3">
    <source>
        <dbReference type="Pfam" id="PF01575"/>
    </source>
</evidence>
<dbReference type="EMBL" id="RFFH01000015">
    <property type="protein sequence ID" value="RMI29227.1"/>
    <property type="molecule type" value="Genomic_DNA"/>
</dbReference>
<dbReference type="AlphaFoldDB" id="A0A3M2KUA3"/>
<feature type="region of interest" description="Disordered" evidence="2">
    <location>
        <begin position="1"/>
        <end position="50"/>
    </location>
</feature>
<comment type="caution">
    <text evidence="5">The sequence shown here is derived from an EMBL/GenBank/DDBJ whole genome shotgun (WGS) entry which is preliminary data.</text>
</comment>
<dbReference type="InterPro" id="IPR029069">
    <property type="entry name" value="HotDog_dom_sf"/>
</dbReference>
<feature type="domain" description="Peroxisomal multifunctional enzyme type 2-like N-terminal" evidence="4">
    <location>
        <begin position="68"/>
        <end position="197"/>
    </location>
</feature>
<accession>A0A3M2KUA3</accession>
<gene>
    <name evidence="5" type="ORF">EBN03_26105</name>
</gene>
<dbReference type="Proteomes" id="UP000279275">
    <property type="component" value="Unassembled WGS sequence"/>
</dbReference>
<keyword evidence="6" id="KW-1185">Reference proteome</keyword>
<dbReference type="SUPFAM" id="SSF54637">
    <property type="entry name" value="Thioesterase/thiol ester dehydrase-isomerase"/>
    <property type="match status" value="2"/>
</dbReference>
<proteinExistence type="inferred from homology"/>
<dbReference type="GO" id="GO:0003857">
    <property type="term" value="F:(3S)-3-hydroxyacyl-CoA dehydrogenase (NAD+) activity"/>
    <property type="evidence" value="ECO:0007669"/>
    <property type="project" value="TreeGrafter"/>
</dbReference>
<comment type="similarity">
    <text evidence="1">Belongs to the enoyl-CoA hydratase/isomerase family.</text>
</comment>
<evidence type="ECO:0000256" key="2">
    <source>
        <dbReference type="SAM" id="MobiDB-lite"/>
    </source>
</evidence>
<name>A0A3M2KUA3_9NOCA</name>
<dbReference type="InterPro" id="IPR002539">
    <property type="entry name" value="MaoC-like_dom"/>
</dbReference>
<feature type="domain" description="MaoC-like" evidence="3">
    <location>
        <begin position="213"/>
        <end position="310"/>
    </location>
</feature>
<evidence type="ECO:0000259" key="4">
    <source>
        <dbReference type="Pfam" id="PF22622"/>
    </source>
</evidence>
<dbReference type="GO" id="GO:0004300">
    <property type="term" value="F:enoyl-CoA hydratase activity"/>
    <property type="evidence" value="ECO:0007669"/>
    <property type="project" value="TreeGrafter"/>
</dbReference>
<sequence>MSAGRATQEPPRRVPGPWDGPGATPGPAVIVRPYSTSPSGPPPARPRRSDTVIDPAIALGSALPEADFTWTPSDIQLYNLALGAGKDPLDAGELGYLDDEKPGTLPSFATVVPTLGDTEAPKVKFTGIDIDLAKVVHGSQEIRLHRPIPAHGTVHSSGKIAELWDKGSAAVIVQETTFTDASGEKLWTARSSIFAKGEGGFGGERGPSNKTELPEREPDADVVVATLPQQALLYRMLGDRNPLHSDPEFAQRAGYPAPILHGLCTYGLTCKAVTDTLLDADPSRVTGFRARFAGVLYPGEALRLRMWAGDGEITVVATAPDRDDAPVLGDVVLTHGW</sequence>
<reference evidence="5 6" key="1">
    <citation type="submission" date="2018-10" db="EMBL/GenBank/DDBJ databases">
        <title>Isolation from cow dung.</title>
        <authorList>
            <person name="Ling L."/>
        </authorList>
    </citation>
    <scope>NUCLEOTIDE SEQUENCE [LARGE SCALE GENOMIC DNA]</scope>
    <source>
        <strain evidence="5 6">NEAU-LL90</strain>
    </source>
</reference>
<evidence type="ECO:0000313" key="5">
    <source>
        <dbReference type="EMBL" id="RMI29227.1"/>
    </source>
</evidence>
<protein>
    <submittedName>
        <fullName evidence="5">3-alpha,7-alpha, 12-alpha-trihydroxy-5-beta-cholest-24-enoyl-CoA hydratase</fullName>
    </submittedName>
</protein>
<dbReference type="OrthoDB" id="5522043at2"/>
<dbReference type="GO" id="GO:0044594">
    <property type="term" value="F:17-beta-hydroxysteroid dehydrogenase (NAD+) activity"/>
    <property type="evidence" value="ECO:0007669"/>
    <property type="project" value="TreeGrafter"/>
</dbReference>
<dbReference type="CDD" id="cd03448">
    <property type="entry name" value="HDE_HSD"/>
    <property type="match status" value="1"/>
</dbReference>
<evidence type="ECO:0000313" key="6">
    <source>
        <dbReference type="Proteomes" id="UP000279275"/>
    </source>
</evidence>
<feature type="region of interest" description="Disordered" evidence="2">
    <location>
        <begin position="198"/>
        <end position="218"/>
    </location>
</feature>